<dbReference type="AlphaFoldDB" id="A0A3B0U9T1"/>
<proteinExistence type="predicted"/>
<accession>A0A3B0U9T1</accession>
<dbReference type="InterPro" id="IPR032359">
    <property type="entry name" value="KwaB-like"/>
</dbReference>
<name>A0A3B0U9T1_9ZZZZ</name>
<protein>
    <recommendedName>
        <fullName evidence="2">DUF4868 domain-containing protein</fullName>
    </recommendedName>
</protein>
<dbReference type="Pfam" id="PF16162">
    <property type="entry name" value="KwaB"/>
    <property type="match status" value="1"/>
</dbReference>
<evidence type="ECO:0008006" key="2">
    <source>
        <dbReference type="Google" id="ProtNLM"/>
    </source>
</evidence>
<evidence type="ECO:0000313" key="1">
    <source>
        <dbReference type="EMBL" id="VAW16206.1"/>
    </source>
</evidence>
<sequence length="341" mass="37966">MNAKQKLTKALDVIEKDDVSVKLYIITRHIKDGVKKTAKVIDKYSFQARTVDLSKDLNEFFVGIAKKQIGRMVGNDDYELEEYAVIGDDLGDKIYTYALNNALSFSDVISNQMLQGNCPSISSLSEVKNDLWAYSIRFNHGDNSIYTFRKASKGKVATDELRTKLERISALFDTDDAELKAAITETISFDNKLDCLYGNGGFLIFRKAGFEQIVGLEEEFTEAASGVIETIAKTELVEGIDLLEAAIKEKRSLLKTLSNIGKKGTHSTFDNDEIKKMKDTLNAFEGKELKLSDEGKVVLENAEDVNYFVKLLNDYYKQGVVSGKYYGTNSGQIIAPVGNNA</sequence>
<dbReference type="EMBL" id="UOEN01000310">
    <property type="protein sequence ID" value="VAW16206.1"/>
    <property type="molecule type" value="Genomic_DNA"/>
</dbReference>
<organism evidence="1">
    <name type="scientific">hydrothermal vent metagenome</name>
    <dbReference type="NCBI Taxonomy" id="652676"/>
    <lineage>
        <taxon>unclassified sequences</taxon>
        <taxon>metagenomes</taxon>
        <taxon>ecological metagenomes</taxon>
    </lineage>
</organism>
<reference evidence="1" key="1">
    <citation type="submission" date="2018-06" db="EMBL/GenBank/DDBJ databases">
        <authorList>
            <person name="Zhirakovskaya E."/>
        </authorList>
    </citation>
    <scope>NUCLEOTIDE SEQUENCE</scope>
</reference>
<gene>
    <name evidence="1" type="ORF">MNBD_BACTEROID05-779</name>
</gene>